<evidence type="ECO:0000313" key="1">
    <source>
        <dbReference type="EMBL" id="GFO01993.1"/>
    </source>
</evidence>
<dbReference type="EMBL" id="BLXT01003556">
    <property type="protein sequence ID" value="GFO01993.1"/>
    <property type="molecule type" value="Genomic_DNA"/>
</dbReference>
<organism evidence="1 2">
    <name type="scientific">Plakobranchus ocellatus</name>
    <dbReference type="NCBI Taxonomy" id="259542"/>
    <lineage>
        <taxon>Eukaryota</taxon>
        <taxon>Metazoa</taxon>
        <taxon>Spiralia</taxon>
        <taxon>Lophotrochozoa</taxon>
        <taxon>Mollusca</taxon>
        <taxon>Gastropoda</taxon>
        <taxon>Heterobranchia</taxon>
        <taxon>Euthyneura</taxon>
        <taxon>Panpulmonata</taxon>
        <taxon>Sacoglossa</taxon>
        <taxon>Placobranchoidea</taxon>
        <taxon>Plakobranchidae</taxon>
        <taxon>Plakobranchus</taxon>
    </lineage>
</organism>
<reference evidence="1 2" key="1">
    <citation type="journal article" date="2021" name="Elife">
        <title>Chloroplast acquisition without the gene transfer in kleptoplastic sea slugs, Plakobranchus ocellatus.</title>
        <authorList>
            <person name="Maeda T."/>
            <person name="Takahashi S."/>
            <person name="Yoshida T."/>
            <person name="Shimamura S."/>
            <person name="Takaki Y."/>
            <person name="Nagai Y."/>
            <person name="Toyoda A."/>
            <person name="Suzuki Y."/>
            <person name="Arimoto A."/>
            <person name="Ishii H."/>
            <person name="Satoh N."/>
            <person name="Nishiyama T."/>
            <person name="Hasebe M."/>
            <person name="Maruyama T."/>
            <person name="Minagawa J."/>
            <person name="Obokata J."/>
            <person name="Shigenobu S."/>
        </authorList>
    </citation>
    <scope>NUCLEOTIDE SEQUENCE [LARGE SCALE GENOMIC DNA]</scope>
</reference>
<accession>A0AAV4A5T9</accession>
<dbReference type="AlphaFoldDB" id="A0AAV4A5T9"/>
<protein>
    <submittedName>
        <fullName evidence="1">Uncharacterized protein</fullName>
    </submittedName>
</protein>
<proteinExistence type="predicted"/>
<gene>
    <name evidence="1" type="ORF">PoB_002849800</name>
</gene>
<sequence>MKEDYGHYRNTDYVWAWDKIKLASARPDGLEDLSQGLPKVHAIFIDVVRKKLLSIKSFKVFTYNCEQILTLMANFPLQKPCIFVRVLKCAVDKIALALPPFVQVLYPNIVCHLSLLEMANCMLGSLCIEFFGNDS</sequence>
<dbReference type="Proteomes" id="UP000735302">
    <property type="component" value="Unassembled WGS sequence"/>
</dbReference>
<comment type="caution">
    <text evidence="1">The sequence shown here is derived from an EMBL/GenBank/DDBJ whole genome shotgun (WGS) entry which is preliminary data.</text>
</comment>
<keyword evidence="2" id="KW-1185">Reference proteome</keyword>
<evidence type="ECO:0000313" key="2">
    <source>
        <dbReference type="Proteomes" id="UP000735302"/>
    </source>
</evidence>
<name>A0AAV4A5T9_9GAST</name>